<dbReference type="EMBL" id="BPPX01000006">
    <property type="protein sequence ID" value="GJC80776.1"/>
    <property type="molecule type" value="Genomic_DNA"/>
</dbReference>
<reference evidence="1 2" key="1">
    <citation type="submission" date="2021-07" db="EMBL/GenBank/DDBJ databases">
        <title>Genome data of Colletotrichum spaethianum.</title>
        <authorList>
            <person name="Utami Y.D."/>
            <person name="Hiruma K."/>
        </authorList>
    </citation>
    <scope>NUCLEOTIDE SEQUENCE [LARGE SCALE GENOMIC DNA]</scope>
    <source>
        <strain evidence="1 2">MAFF 242679</strain>
    </source>
</reference>
<proteinExistence type="predicted"/>
<comment type="caution">
    <text evidence="1">The sequence shown here is derived from an EMBL/GenBank/DDBJ whole genome shotgun (WGS) entry which is preliminary data.</text>
</comment>
<accession>A0AA37GGY7</accession>
<dbReference type="Gene3D" id="3.30.70.100">
    <property type="match status" value="1"/>
</dbReference>
<dbReference type="InterPro" id="IPR011008">
    <property type="entry name" value="Dimeric_a/b-barrel"/>
</dbReference>
<gene>
    <name evidence="1" type="ORF">ColLi_03614</name>
</gene>
<sequence length="215" mass="23643">MAITELVFPPLKADKHIRAEFYKNVPSSVRATFNVAGGPRASAVARVLESVPINAENHCGYLAVFSWESLDTVKNFLTTPDFAKFKASLTEYVDGPPMLQFFETPPGVAPEQTLQDSTHFFVIKAMGTEAQVSQAKRRWDEITATFSKIVGDEVKYHTGDGKQDYDGQFAGFSGWKSFAALNKALGQADIQNQLRALAEVGGSISTFTLELKHVF</sequence>
<evidence type="ECO:0000313" key="2">
    <source>
        <dbReference type="Proteomes" id="UP001055172"/>
    </source>
</evidence>
<dbReference type="SUPFAM" id="SSF54909">
    <property type="entry name" value="Dimeric alpha+beta barrel"/>
    <property type="match status" value="1"/>
</dbReference>
<name>A0AA37GGY7_9PEZI</name>
<dbReference type="Proteomes" id="UP001055172">
    <property type="component" value="Unassembled WGS sequence"/>
</dbReference>
<dbReference type="AlphaFoldDB" id="A0AA37GGY7"/>
<protein>
    <submittedName>
        <fullName evidence="1">Uncharacterized protein</fullName>
    </submittedName>
</protein>
<evidence type="ECO:0000313" key="1">
    <source>
        <dbReference type="EMBL" id="GJC80776.1"/>
    </source>
</evidence>
<keyword evidence="2" id="KW-1185">Reference proteome</keyword>
<organism evidence="1 2">
    <name type="scientific">Colletotrichum liriopes</name>
    <dbReference type="NCBI Taxonomy" id="708192"/>
    <lineage>
        <taxon>Eukaryota</taxon>
        <taxon>Fungi</taxon>
        <taxon>Dikarya</taxon>
        <taxon>Ascomycota</taxon>
        <taxon>Pezizomycotina</taxon>
        <taxon>Sordariomycetes</taxon>
        <taxon>Hypocreomycetidae</taxon>
        <taxon>Glomerellales</taxon>
        <taxon>Glomerellaceae</taxon>
        <taxon>Colletotrichum</taxon>
        <taxon>Colletotrichum spaethianum species complex</taxon>
    </lineage>
</organism>